<dbReference type="Pfam" id="PF00730">
    <property type="entry name" value="HhH-GPD"/>
    <property type="match status" value="1"/>
</dbReference>
<comment type="similarity">
    <text evidence="3">Belongs to the Nth/MutY family.</text>
</comment>
<dbReference type="EC" id="3.2.2.31" evidence="4"/>
<dbReference type="FunFam" id="1.10.340.30:FF:000002">
    <property type="entry name" value="Adenine DNA glycosylase"/>
    <property type="match status" value="1"/>
</dbReference>
<dbReference type="CDD" id="cd00056">
    <property type="entry name" value="ENDO3c"/>
    <property type="match status" value="1"/>
</dbReference>
<feature type="domain" description="Nudix hydrolase" evidence="14">
    <location>
        <begin position="225"/>
        <end position="349"/>
    </location>
</feature>
<dbReference type="NCBIfam" id="TIGR01084">
    <property type="entry name" value="mutY"/>
    <property type="match status" value="1"/>
</dbReference>
<evidence type="ECO:0000256" key="5">
    <source>
        <dbReference type="ARBA" id="ARBA00022023"/>
    </source>
</evidence>
<comment type="cofactor">
    <cofactor evidence="2">
        <name>[4Fe-4S] cluster</name>
        <dbReference type="ChEBI" id="CHEBI:49883"/>
    </cofactor>
</comment>
<dbReference type="Pfam" id="PF14815">
    <property type="entry name" value="NUDIX_4"/>
    <property type="match status" value="1"/>
</dbReference>
<dbReference type="PANTHER" id="PTHR42944">
    <property type="entry name" value="ADENINE DNA GLYCOSYLASE"/>
    <property type="match status" value="1"/>
</dbReference>
<dbReference type="InterPro" id="IPR015797">
    <property type="entry name" value="NUDIX_hydrolase-like_dom_sf"/>
</dbReference>
<evidence type="ECO:0000256" key="11">
    <source>
        <dbReference type="ARBA" id="ARBA00023014"/>
    </source>
</evidence>
<evidence type="ECO:0000256" key="8">
    <source>
        <dbReference type="ARBA" id="ARBA00022763"/>
    </source>
</evidence>
<evidence type="ECO:0000256" key="10">
    <source>
        <dbReference type="ARBA" id="ARBA00023004"/>
    </source>
</evidence>
<evidence type="ECO:0000256" key="7">
    <source>
        <dbReference type="ARBA" id="ARBA00022723"/>
    </source>
</evidence>
<evidence type="ECO:0000256" key="12">
    <source>
        <dbReference type="ARBA" id="ARBA00023204"/>
    </source>
</evidence>
<keyword evidence="6" id="KW-0004">4Fe-4S</keyword>
<keyword evidence="8" id="KW-0227">DNA damage</keyword>
<protein>
    <recommendedName>
        <fullName evidence="5">Adenine DNA glycosylase</fullName>
        <ecNumber evidence="4">3.2.2.31</ecNumber>
    </recommendedName>
</protein>
<dbReference type="Gene3D" id="1.10.1670.10">
    <property type="entry name" value="Helix-hairpin-Helix base-excision DNA repair enzymes (C-terminal)"/>
    <property type="match status" value="1"/>
</dbReference>
<organism evidence="15">
    <name type="scientific">marine metagenome</name>
    <dbReference type="NCBI Taxonomy" id="408172"/>
    <lineage>
        <taxon>unclassified sequences</taxon>
        <taxon>metagenomes</taxon>
        <taxon>ecological metagenomes</taxon>
    </lineage>
</organism>
<dbReference type="GO" id="GO:0035485">
    <property type="term" value="F:adenine/guanine mispair binding"/>
    <property type="evidence" value="ECO:0007669"/>
    <property type="project" value="TreeGrafter"/>
</dbReference>
<dbReference type="GO" id="GO:0046872">
    <property type="term" value="F:metal ion binding"/>
    <property type="evidence" value="ECO:0007669"/>
    <property type="project" value="UniProtKB-KW"/>
</dbReference>
<keyword evidence="10" id="KW-0408">Iron</keyword>
<evidence type="ECO:0000256" key="4">
    <source>
        <dbReference type="ARBA" id="ARBA00012045"/>
    </source>
</evidence>
<evidence type="ECO:0000313" key="15">
    <source>
        <dbReference type="EMBL" id="SVA02613.1"/>
    </source>
</evidence>
<dbReference type="PANTHER" id="PTHR42944:SF1">
    <property type="entry name" value="ADENINE DNA GLYCOSYLASE"/>
    <property type="match status" value="1"/>
</dbReference>
<dbReference type="InterPro" id="IPR003265">
    <property type="entry name" value="HhH-GPD_domain"/>
</dbReference>
<dbReference type="AlphaFoldDB" id="A0A381SMT7"/>
<dbReference type="InterPro" id="IPR020084">
    <property type="entry name" value="NUDIX_hydrolase_CS"/>
</dbReference>
<dbReference type="SUPFAM" id="SSF55811">
    <property type="entry name" value="Nudix"/>
    <property type="match status" value="1"/>
</dbReference>
<dbReference type="InterPro" id="IPR011257">
    <property type="entry name" value="DNA_glycosylase"/>
</dbReference>
<dbReference type="InterPro" id="IPR020476">
    <property type="entry name" value="Nudix_hydrolase"/>
</dbReference>
<evidence type="ECO:0000256" key="1">
    <source>
        <dbReference type="ARBA" id="ARBA00000843"/>
    </source>
</evidence>
<dbReference type="GO" id="GO:0006298">
    <property type="term" value="P:mismatch repair"/>
    <property type="evidence" value="ECO:0007669"/>
    <property type="project" value="TreeGrafter"/>
</dbReference>
<dbReference type="GO" id="GO:0006284">
    <property type="term" value="P:base-excision repair"/>
    <property type="evidence" value="ECO:0007669"/>
    <property type="project" value="InterPro"/>
</dbReference>
<evidence type="ECO:0000256" key="13">
    <source>
        <dbReference type="ARBA" id="ARBA00023295"/>
    </source>
</evidence>
<name>A0A381SMT7_9ZZZZ</name>
<accession>A0A381SMT7</accession>
<comment type="catalytic activity">
    <reaction evidence="1">
        <text>Hydrolyzes free adenine bases from 7,8-dihydro-8-oxoguanine:adenine mismatched double-stranded DNA, leaving an apurinic site.</text>
        <dbReference type="EC" id="3.2.2.31"/>
    </reaction>
</comment>
<dbReference type="SMART" id="SM00478">
    <property type="entry name" value="ENDO3c"/>
    <property type="match status" value="1"/>
</dbReference>
<evidence type="ECO:0000256" key="9">
    <source>
        <dbReference type="ARBA" id="ARBA00022801"/>
    </source>
</evidence>
<dbReference type="SUPFAM" id="SSF48150">
    <property type="entry name" value="DNA-glycosylase"/>
    <property type="match status" value="1"/>
</dbReference>
<dbReference type="InterPro" id="IPR023170">
    <property type="entry name" value="HhH_base_excis_C"/>
</dbReference>
<evidence type="ECO:0000259" key="14">
    <source>
        <dbReference type="PROSITE" id="PS51462"/>
    </source>
</evidence>
<sequence length="357" mass="40986">MPSRFSSLLLQWYDKARRDLPWRGEEDPYKIWLSEVMLQQTQVETVIPYYIKWVERFPSIESVALATQDELLKFWEGLGYYSRCRNFHKACKIVASKHGGKVPAEWETFLSFPGVGEYTAAAVLSIAFHQPYSVIDGNVKRVMARLLAFSEIVEKGTALFEEKLDKWLNQDRPGDFNQAMMELGSQICRRNEPRCFECPVESFCKAKAEGNPAVYPNIPKKKERPHKTIVAGIIWNDGKFLIQKRPDAGLLGGLWEFPGGKVENGEALDNTLVREIREETGLIVEPGKKVGAVDHAYTHFSITLHLYHCKLSKPLKDNGAFDKHRWIQPEERSQFAFPGANHKLFQILESQTWTDHE</sequence>
<proteinExistence type="inferred from homology"/>
<dbReference type="GO" id="GO:0032357">
    <property type="term" value="F:oxidized purine DNA binding"/>
    <property type="evidence" value="ECO:0007669"/>
    <property type="project" value="TreeGrafter"/>
</dbReference>
<dbReference type="CDD" id="cd03425">
    <property type="entry name" value="NUDIX_MutT_NudA_like"/>
    <property type="match status" value="1"/>
</dbReference>
<dbReference type="InterPro" id="IPR044298">
    <property type="entry name" value="MIG/MutY"/>
</dbReference>
<keyword evidence="11" id="KW-0411">Iron-sulfur</keyword>
<dbReference type="Gene3D" id="1.10.340.30">
    <property type="entry name" value="Hypothetical protein, domain 2"/>
    <property type="match status" value="1"/>
</dbReference>
<dbReference type="GO" id="GO:0034039">
    <property type="term" value="F:8-oxo-7,8-dihydroguanine DNA N-glycosylase activity"/>
    <property type="evidence" value="ECO:0007669"/>
    <property type="project" value="TreeGrafter"/>
</dbReference>
<keyword evidence="13" id="KW-0326">Glycosidase</keyword>
<dbReference type="EMBL" id="UINC01003023">
    <property type="protein sequence ID" value="SVA02613.1"/>
    <property type="molecule type" value="Genomic_DNA"/>
</dbReference>
<evidence type="ECO:0000256" key="3">
    <source>
        <dbReference type="ARBA" id="ARBA00008343"/>
    </source>
</evidence>
<dbReference type="InterPro" id="IPR005760">
    <property type="entry name" value="A/G_AdeGlyc_MutY"/>
</dbReference>
<dbReference type="PRINTS" id="PR00502">
    <property type="entry name" value="NUDIXFAMILY"/>
</dbReference>
<dbReference type="Gene3D" id="3.90.79.10">
    <property type="entry name" value="Nucleoside Triphosphate Pyrophosphohydrolase"/>
    <property type="match status" value="1"/>
</dbReference>
<reference evidence="15" key="1">
    <citation type="submission" date="2018-05" db="EMBL/GenBank/DDBJ databases">
        <authorList>
            <person name="Lanie J.A."/>
            <person name="Ng W.-L."/>
            <person name="Kazmierczak K.M."/>
            <person name="Andrzejewski T.M."/>
            <person name="Davidsen T.M."/>
            <person name="Wayne K.J."/>
            <person name="Tettelin H."/>
            <person name="Glass J.I."/>
            <person name="Rusch D."/>
            <person name="Podicherti R."/>
            <person name="Tsui H.-C.T."/>
            <person name="Winkler M.E."/>
        </authorList>
    </citation>
    <scope>NUCLEOTIDE SEQUENCE</scope>
</reference>
<dbReference type="PROSITE" id="PS51462">
    <property type="entry name" value="NUDIX"/>
    <property type="match status" value="1"/>
</dbReference>
<evidence type="ECO:0000256" key="2">
    <source>
        <dbReference type="ARBA" id="ARBA00001966"/>
    </source>
</evidence>
<evidence type="ECO:0000256" key="6">
    <source>
        <dbReference type="ARBA" id="ARBA00022485"/>
    </source>
</evidence>
<dbReference type="InterPro" id="IPR029119">
    <property type="entry name" value="MutY_C"/>
</dbReference>
<keyword evidence="7" id="KW-0479">Metal-binding</keyword>
<gene>
    <name evidence="15" type="ORF">METZ01_LOCUS55467</name>
</gene>
<dbReference type="GO" id="GO:0051539">
    <property type="term" value="F:4 iron, 4 sulfur cluster binding"/>
    <property type="evidence" value="ECO:0007669"/>
    <property type="project" value="UniProtKB-KW"/>
</dbReference>
<dbReference type="PROSITE" id="PS00893">
    <property type="entry name" value="NUDIX_BOX"/>
    <property type="match status" value="1"/>
</dbReference>
<keyword evidence="9" id="KW-0378">Hydrolase</keyword>
<keyword evidence="12" id="KW-0234">DNA repair</keyword>
<dbReference type="GO" id="GO:0000701">
    <property type="term" value="F:purine-specific mismatch base pair DNA N-glycosylase activity"/>
    <property type="evidence" value="ECO:0007669"/>
    <property type="project" value="UniProtKB-EC"/>
</dbReference>
<dbReference type="InterPro" id="IPR000086">
    <property type="entry name" value="NUDIX_hydrolase_dom"/>
</dbReference>